<feature type="signal peptide" evidence="3">
    <location>
        <begin position="1"/>
        <end position="32"/>
    </location>
</feature>
<feature type="compositionally biased region" description="Polar residues" evidence="1">
    <location>
        <begin position="53"/>
        <end position="66"/>
    </location>
</feature>
<dbReference type="Proteomes" id="UP000466864">
    <property type="component" value="Unassembled WGS sequence"/>
</dbReference>
<feature type="compositionally biased region" description="Polar residues" evidence="1">
    <location>
        <begin position="94"/>
        <end position="106"/>
    </location>
</feature>
<proteinExistence type="predicted"/>
<feature type="compositionally biased region" description="Polar residues" evidence="1">
    <location>
        <begin position="1541"/>
        <end position="1552"/>
    </location>
</feature>
<keyword evidence="5" id="KW-1185">Reference proteome</keyword>
<protein>
    <submittedName>
        <fullName evidence="4">Uncharacterized protein</fullName>
    </submittedName>
</protein>
<feature type="compositionally biased region" description="Low complexity" evidence="1">
    <location>
        <begin position="107"/>
        <end position="128"/>
    </location>
</feature>
<evidence type="ECO:0000256" key="3">
    <source>
        <dbReference type="SAM" id="SignalP"/>
    </source>
</evidence>
<reference evidence="4 5" key="1">
    <citation type="submission" date="2019-08" db="EMBL/GenBank/DDBJ databases">
        <title>In-depth cultivation of the pig gut microbiome towards novel bacterial diversity and tailored functional studies.</title>
        <authorList>
            <person name="Wylensek D."/>
            <person name="Hitch T.C.A."/>
            <person name="Clavel T."/>
        </authorList>
    </citation>
    <scope>NUCLEOTIDE SEQUENCE [LARGE SCALE GENOMIC DNA]</scope>
    <source>
        <strain evidence="4 5">Oil+RF-744-WCA-WT-13</strain>
    </source>
</reference>
<keyword evidence="3" id="KW-0732">Signal</keyword>
<feature type="region of interest" description="Disordered" evidence="1">
    <location>
        <begin position="45"/>
        <end position="128"/>
    </location>
</feature>
<feature type="compositionally biased region" description="Pro residues" evidence="1">
    <location>
        <begin position="1517"/>
        <end position="1535"/>
    </location>
</feature>
<feature type="transmembrane region" description="Helical" evidence="2">
    <location>
        <begin position="1575"/>
        <end position="1595"/>
    </location>
</feature>
<evidence type="ECO:0000313" key="4">
    <source>
        <dbReference type="EMBL" id="MST81399.1"/>
    </source>
</evidence>
<evidence type="ECO:0000313" key="5">
    <source>
        <dbReference type="Proteomes" id="UP000466864"/>
    </source>
</evidence>
<evidence type="ECO:0000256" key="2">
    <source>
        <dbReference type="SAM" id="Phobius"/>
    </source>
</evidence>
<feature type="region of interest" description="Disordered" evidence="1">
    <location>
        <begin position="1512"/>
        <end position="1568"/>
    </location>
</feature>
<feature type="chain" id="PRO_5031222450" evidence="3">
    <location>
        <begin position="33"/>
        <end position="1601"/>
    </location>
</feature>
<organism evidence="4 5">
    <name type="scientific">Bilifractor porci</name>
    <dbReference type="NCBI Taxonomy" id="2606636"/>
    <lineage>
        <taxon>Bacteria</taxon>
        <taxon>Bacillati</taxon>
        <taxon>Bacillota</taxon>
        <taxon>Clostridia</taxon>
        <taxon>Lachnospirales</taxon>
        <taxon>Lachnospiraceae</taxon>
        <taxon>Bilifractor</taxon>
    </lineage>
</organism>
<sequence>MKKRKKRGRLMFISALLCMMMVFSLNPVSTLAEGEGVVGTASVAATEDAGEKGTTQADNKTESTVPQAEEMDGDAQSQEPAAGAKAEEVPEITTVPSETSEVSQGDSTETTAPAGTEETSGAADAAAKAAKMPAALPADGEPFWINEDTETTYATLAEAVAAANEGSTVHMRGEISASAVSGAKVDKNITLDVAADTTITGTGSGNGFTLASGSKLQTSDGATLTMTGFGTALTVDTGAVMTDGTYVFTNVNTGISLKGAMSGTDQSKMHVTVTANKGAAGIVTTGKDLKFDHVSLIWNGGNQQGYADCSLYAQYSDITIRDVWLDYTENKPLNLYQCNVQISGKFSGSYNGFVLLVEQNCRAEIRESTVVVQTSRVNVTGELTIDKSTFTVMNSNSGGFNVNFGGTLRVNNSTLKADHVDPAFIAVGSREKSNLYIGGSSVIETPGSSSADSIGGNGAFVVTGGSYKVDENQLTRDDLIPTNGEANGNEKLTLFNLADPSVSTISMVNANGTTYPYPVAQANEDGQKRVWGPKATVVFKLNNGNATFADGATADKTAATIRGNSLNFVKGNTDPGTPVSSDEFLGWYYKDSKGTEHPFTMDTAVSGDTEVYAKWNKISVVYHNGEGQSFIQSPQPGQTEMTVIGYSDIVNRNSDFAVQGKTFEYWTTAEDGTGTQYKKGAAVSFENGQTQVDLYAYYGAKQYSVRFSAGGGTFSPNSIYHNPNYFTIETDSYGGETAVLKKTATYGQTLHDLTEALGLDYNQLKPDADAVWSGYKLADTTSWSTSAFSGDDSEVRFDDYVVWFIIPINGENPTITDDMTWYLRWTPTAERSKLNGTITLPAYIWHGGKENGDDSTRIQSVKPGDTVILTAAVDVKEVKEKLKAIAGNFGVGRDEYSSIVITDPKCTFTAGFDIPEGFAVPDETAIQVSADGLGSCFDVTQTKVSGRKITVTFELKSGIDNYQKLYDAVNSTGIQTALSESDTITFTIDGLMVNGENKSDRDVLEVSGDVSGNFQAIATLDRNPDATSQGTSYYFAFTFKPSQTDSGKDSNADSKNPISISYRLSKTQNLVLPGDMTTEGAADSRSIREVQPGGVLNYVGRLDVSSIKDQIDTMEGSEREHKIRNVKSSFRAVITLGDGLSSNADAGSVTLTDNDLFEISGVTVEGSTVTVDMTLKNDYTSFTELKETVDSVSDILEVTVPVNVSASLPSAARITSTGSLNGMFSAEVVDEKGQVLYEPSFTWKAKQACEGTTSALGNGKDDAQGENDNDTIAYTVKTPSLFNLPGDIRVLEGDNELTGNDTIYKSSVGDPIVLIGALDVDDIVSQLDAISDSYGNPDNITLTNAVGEPGVTFGFTLKLKFPDGVTIAPDAKVEAVAPTFGKDAFAIKSSEVNGQEITVRFGLADDSVDTFDRLSEIVHQVGYSDAEHVMKIRFSGLTVTGSGQQTITVETLQGSFFANAKNAEGTVKPFNFTWNGVQSTAGGVLSDLLGEGKDVAQAADDNTMIAFTLTAAEKPTEPAPKPTEPAPNPTDPAPKPEVTDTARQSVSPTTAPAQKIRTVDKVGKNAPKTGDQMNLSLWLIVLSAAAEALVIMLICRRKAEK</sequence>
<gene>
    <name evidence="4" type="ORF">FYJ60_03580</name>
</gene>
<keyword evidence="2" id="KW-0472">Membrane</keyword>
<dbReference type="EMBL" id="VUMV01000002">
    <property type="protein sequence ID" value="MST81399.1"/>
    <property type="molecule type" value="Genomic_DNA"/>
</dbReference>
<evidence type="ECO:0000256" key="1">
    <source>
        <dbReference type="SAM" id="MobiDB-lite"/>
    </source>
</evidence>
<name>A0A7X2TMN4_9FIRM</name>
<keyword evidence="2" id="KW-0812">Transmembrane</keyword>
<accession>A0A7X2TMN4</accession>
<dbReference type="RefSeq" id="WP_154457210.1">
    <property type="nucleotide sequence ID" value="NZ_VUMV01000002.1"/>
</dbReference>
<comment type="caution">
    <text evidence="4">The sequence shown here is derived from an EMBL/GenBank/DDBJ whole genome shotgun (WGS) entry which is preliminary data.</text>
</comment>
<keyword evidence="2" id="KW-1133">Transmembrane helix</keyword>